<gene>
    <name evidence="2" type="ORF">GCU85_03755</name>
</gene>
<dbReference type="InParanoid" id="A0A6N7EV57"/>
<dbReference type="Pfam" id="PF00899">
    <property type="entry name" value="ThiF"/>
    <property type="match status" value="1"/>
</dbReference>
<dbReference type="PANTHER" id="PTHR43267">
    <property type="entry name" value="TRNA THREONYLCARBAMOYLADENOSINE DEHYDRATASE"/>
    <property type="match status" value="1"/>
</dbReference>
<protein>
    <submittedName>
        <fullName evidence="2">Molybdopterin-synthase adenylyltransferase MoeB</fullName>
    </submittedName>
</protein>
<dbReference type="AlphaFoldDB" id="A0A6N7EV57"/>
<dbReference type="PANTHER" id="PTHR43267:SF1">
    <property type="entry name" value="TRNA THREONYLCARBAMOYLADENOSINE DEHYDRATASE"/>
    <property type="match status" value="1"/>
</dbReference>
<dbReference type="GO" id="GO:0061503">
    <property type="term" value="F:tRNA threonylcarbamoyladenosine dehydratase"/>
    <property type="evidence" value="ECO:0007669"/>
    <property type="project" value="TreeGrafter"/>
</dbReference>
<dbReference type="GO" id="GO:0016779">
    <property type="term" value="F:nucleotidyltransferase activity"/>
    <property type="evidence" value="ECO:0007669"/>
    <property type="project" value="UniProtKB-KW"/>
</dbReference>
<dbReference type="Gene3D" id="3.40.50.720">
    <property type="entry name" value="NAD(P)-binding Rossmann-like Domain"/>
    <property type="match status" value="1"/>
</dbReference>
<organism evidence="2 3">
    <name type="scientific">Ostreibacterium oceani</name>
    <dbReference type="NCBI Taxonomy" id="2654998"/>
    <lineage>
        <taxon>Bacteria</taxon>
        <taxon>Pseudomonadati</taxon>
        <taxon>Pseudomonadota</taxon>
        <taxon>Gammaproteobacteria</taxon>
        <taxon>Cardiobacteriales</taxon>
        <taxon>Ostreibacteriaceae</taxon>
        <taxon>Ostreibacterium</taxon>
    </lineage>
</organism>
<feature type="domain" description="THIF-type NAD/FAD binding fold" evidence="1">
    <location>
        <begin position="9"/>
        <end position="233"/>
    </location>
</feature>
<evidence type="ECO:0000259" key="1">
    <source>
        <dbReference type="Pfam" id="PF00899"/>
    </source>
</evidence>
<comment type="caution">
    <text evidence="2">The sequence shown here is derived from an EMBL/GenBank/DDBJ whole genome shotgun (WGS) entry which is preliminary data.</text>
</comment>
<proteinExistence type="predicted"/>
<keyword evidence="2" id="KW-0548">Nucleotidyltransferase</keyword>
<dbReference type="InterPro" id="IPR045886">
    <property type="entry name" value="ThiF/MoeB/HesA"/>
</dbReference>
<accession>A0A6N7EV57</accession>
<reference evidence="2 3" key="1">
    <citation type="submission" date="2019-10" db="EMBL/GenBank/DDBJ databases">
        <title>Cardiobacteriales fam. a chemoheterotrophic member of the order Cardiobacteriales, and proposal of Cardiobacteriales fam. nov.</title>
        <authorList>
            <person name="Wang C."/>
        </authorList>
    </citation>
    <scope>NUCLEOTIDE SEQUENCE [LARGE SCALE GENOMIC DNA]</scope>
    <source>
        <strain evidence="2 3">ML27</strain>
    </source>
</reference>
<dbReference type="SUPFAM" id="SSF69572">
    <property type="entry name" value="Activating enzymes of the ubiquitin-like proteins"/>
    <property type="match status" value="1"/>
</dbReference>
<dbReference type="CDD" id="cd00757">
    <property type="entry name" value="ThiF_MoeB_HesA_family"/>
    <property type="match status" value="1"/>
</dbReference>
<dbReference type="GO" id="GO:0061504">
    <property type="term" value="P:cyclic threonylcarbamoyladenosine biosynthetic process"/>
    <property type="evidence" value="ECO:0007669"/>
    <property type="project" value="TreeGrafter"/>
</dbReference>
<dbReference type="GO" id="GO:0008641">
    <property type="term" value="F:ubiquitin-like modifier activating enzyme activity"/>
    <property type="evidence" value="ECO:0007669"/>
    <property type="project" value="InterPro"/>
</dbReference>
<keyword evidence="2" id="KW-0808">Transferase</keyword>
<name>A0A6N7EV57_9GAMM</name>
<dbReference type="InterPro" id="IPR000594">
    <property type="entry name" value="ThiF_NAD_FAD-bd"/>
</dbReference>
<evidence type="ECO:0000313" key="3">
    <source>
        <dbReference type="Proteomes" id="UP000471298"/>
    </source>
</evidence>
<dbReference type="EMBL" id="WHNW01000003">
    <property type="protein sequence ID" value="MPV85853.1"/>
    <property type="molecule type" value="Genomic_DNA"/>
</dbReference>
<dbReference type="InterPro" id="IPR035985">
    <property type="entry name" value="Ubiquitin-activating_enz"/>
</dbReference>
<keyword evidence="3" id="KW-1185">Reference proteome</keyword>
<evidence type="ECO:0000313" key="2">
    <source>
        <dbReference type="EMBL" id="MPV85853.1"/>
    </source>
</evidence>
<dbReference type="Proteomes" id="UP000471298">
    <property type="component" value="Unassembled WGS sequence"/>
</dbReference>
<sequence>MDNAFLQFYSRQMLFDSVGVTGQSVLQAKTVIIAGVGGLGCHVAQALAGSGVGRLILVDHDTVDETNLARQTLFNQASIGQNKAEVAQKTLAAHFSFVDIVSVNRPFDSSLVTDYRPDVLVDCGDNWPLTQCLDGVASAGMCPLVHASVSRFEGISYTRLDATFPALTALFSRPMAEESCSQSGVLTPAVGLLGYVQACQVLRVLLYPTLGEILPQMLLFDGATMGFRTISVAKQ</sequence>
<dbReference type="RefSeq" id="WP_152809521.1">
    <property type="nucleotide sequence ID" value="NZ_WHNW01000003.1"/>
</dbReference>
<dbReference type="FunCoup" id="A0A6N7EV57">
    <property type="interactions" value="520"/>
</dbReference>